<gene>
    <name evidence="1" type="ORF">KSL82_08845</name>
</gene>
<proteinExistence type="predicted"/>
<evidence type="ECO:0000313" key="1">
    <source>
        <dbReference type="EMBL" id="MBU9695987.1"/>
    </source>
</evidence>
<dbReference type="RefSeq" id="WP_216972427.1">
    <property type="nucleotide sequence ID" value="NZ_JAHPJJ010000024.1"/>
</dbReference>
<dbReference type="EMBL" id="JAHPJJ010000024">
    <property type="protein sequence ID" value="MBU9695987.1"/>
    <property type="molecule type" value="Genomic_DNA"/>
</dbReference>
<protein>
    <recommendedName>
        <fullName evidence="3">Phage protein</fullName>
    </recommendedName>
</protein>
<dbReference type="Proteomes" id="UP001196248">
    <property type="component" value="Unassembled WGS sequence"/>
</dbReference>
<evidence type="ECO:0008006" key="3">
    <source>
        <dbReference type="Google" id="ProtNLM"/>
    </source>
</evidence>
<name>A0ABS6IXZ6_9LACO</name>
<reference evidence="1 2" key="1">
    <citation type="submission" date="2021-06" db="EMBL/GenBank/DDBJ databases">
        <title>Limosilactobacillus angelus sp. nov., isolated from the human vagina.</title>
        <authorList>
            <person name="Chen Y.-S."/>
        </authorList>
    </citation>
    <scope>NUCLEOTIDE SEQUENCE [LARGE SCALE GENOMIC DNA]</scope>
    <source>
        <strain evidence="1 2">P5L02</strain>
    </source>
</reference>
<accession>A0ABS6IXZ6</accession>
<evidence type="ECO:0000313" key="2">
    <source>
        <dbReference type="Proteomes" id="UP001196248"/>
    </source>
</evidence>
<sequence>MKEQHINIRVDTRTRGFKKLKKAMDEAAISAENLNKQLRAIVALFQEFGSYAKQSGHYE</sequence>
<comment type="caution">
    <text evidence="1">The sequence shown here is derived from an EMBL/GenBank/DDBJ whole genome shotgun (WGS) entry which is preliminary data.</text>
</comment>
<organism evidence="1 2">
    <name type="scientific">Limosilactobacillus portuensis</name>
    <dbReference type="NCBI Taxonomy" id="2742601"/>
    <lineage>
        <taxon>Bacteria</taxon>
        <taxon>Bacillati</taxon>
        <taxon>Bacillota</taxon>
        <taxon>Bacilli</taxon>
        <taxon>Lactobacillales</taxon>
        <taxon>Lactobacillaceae</taxon>
        <taxon>Limosilactobacillus</taxon>
    </lineage>
</organism>
<keyword evidence="2" id="KW-1185">Reference proteome</keyword>